<dbReference type="AlphaFoldDB" id="A0A9X2KJ16"/>
<protein>
    <submittedName>
        <fullName evidence="1">Uncharacterized protein</fullName>
    </submittedName>
</protein>
<name>A0A9X2KJ16_9HYPH</name>
<dbReference type="RefSeq" id="WP_206455237.1">
    <property type="nucleotide sequence ID" value="NZ_JALHBS010000082.1"/>
</dbReference>
<evidence type="ECO:0000313" key="2">
    <source>
        <dbReference type="Proteomes" id="UP001155220"/>
    </source>
</evidence>
<dbReference type="EMBL" id="JALHBS010000082">
    <property type="protein sequence ID" value="MCP3056172.1"/>
    <property type="molecule type" value="Genomic_DNA"/>
</dbReference>
<keyword evidence="2" id="KW-1185">Reference proteome</keyword>
<comment type="caution">
    <text evidence="1">The sequence shown here is derived from an EMBL/GenBank/DDBJ whole genome shotgun (WGS) entry which is preliminary data.</text>
</comment>
<dbReference type="Proteomes" id="UP001155220">
    <property type="component" value="Unassembled WGS sequence"/>
</dbReference>
<reference evidence="1" key="1">
    <citation type="submission" date="2022-03" db="EMBL/GenBank/DDBJ databases">
        <title>Aurantimonas Liuensis sp. Nov., isolated from the hadal seawater of the Mariana Trench.</title>
        <authorList>
            <person name="Liu R."/>
        </authorList>
    </citation>
    <scope>NUCLEOTIDE SEQUENCE</scope>
    <source>
        <strain evidence="1">LRZ36</strain>
    </source>
</reference>
<proteinExistence type="predicted"/>
<evidence type="ECO:0000313" key="1">
    <source>
        <dbReference type="EMBL" id="MCP3056172.1"/>
    </source>
</evidence>
<sequence>MSDSKQAFEAYMQHVRKQSSFETLTAIRLEEPRPGGSMTWTFSAQNLLGMTLASVTFFFDWDVFDPPCRLRNERWGIKDRFTAPLFTIIESDAESTSIEKGADECEDNVMDGVRFDIRVTFEGPLNNVPYRNYLIIWADGTSDWGPR</sequence>
<accession>A0A9X2KJ16</accession>
<organism evidence="1 2">
    <name type="scientific">Aurantimonas marianensis</name>
    <dbReference type="NCBI Taxonomy" id="2920428"/>
    <lineage>
        <taxon>Bacteria</taxon>
        <taxon>Pseudomonadati</taxon>
        <taxon>Pseudomonadota</taxon>
        <taxon>Alphaproteobacteria</taxon>
        <taxon>Hyphomicrobiales</taxon>
        <taxon>Aurantimonadaceae</taxon>
        <taxon>Aurantimonas</taxon>
    </lineage>
</organism>
<gene>
    <name evidence="1" type="ORF">MJ956_13615</name>
</gene>